<evidence type="ECO:0000256" key="13">
    <source>
        <dbReference type="SAM" id="MobiDB-lite"/>
    </source>
</evidence>
<evidence type="ECO:0000256" key="12">
    <source>
        <dbReference type="SAM" id="Coils"/>
    </source>
</evidence>
<comment type="caution">
    <text evidence="17">The sequence shown here is derived from an EMBL/GenBank/DDBJ whole genome shotgun (WGS) entry which is preliminary data.</text>
</comment>
<feature type="coiled-coil region" evidence="12">
    <location>
        <begin position="116"/>
        <end position="187"/>
    </location>
</feature>
<keyword evidence="11 14" id="KW-0472">Membrane</keyword>
<evidence type="ECO:0000256" key="15">
    <source>
        <dbReference type="SAM" id="SignalP"/>
    </source>
</evidence>
<keyword evidence="7 14" id="KW-0812">Transmembrane</keyword>
<evidence type="ECO:0000313" key="17">
    <source>
        <dbReference type="EMBL" id="CAB9517898.1"/>
    </source>
</evidence>
<comment type="similarity">
    <text evidence="3">Belongs to the peptidase M50B family.</text>
</comment>
<sequence length="861" mass="93192">MVLAALLLCFVCCRGSWGFHGLVYPRNVGPSRSSVPPAYRHQRRLGEIRIGSSLLWSSQESSPLDASSSNKKNETLPLFSQLIASLGDGNNGGSSQPDADTSSSAVNITTPVSPEQEKLLAEAEELRQRARKLKAEALAEEAALKDTRSNQQSARIRDGDFLMHRLFQDMESAAEANNKNNDQANNNGTTSISMLEEEQKIANILREERWSPDQVLLVLERLVEQQIQHQDSRPILTPSQSAVISNNPNFQIGDTRNAAIVANETKWQVLEGWIACLINAAAMLDDEFNDKNSNNNKDNSNKSQQSSSSGEKEERAKTTQAYNSRWTGRVATTLRSRRKELMRAQEEELKRRIAANVNAVFRATSKSLSEAAAAARSPTGATPVPDDIQEYTRQTLGLPPPSSGGGGGPSLNTTAVMESVQPVPLWVPSSLLPYLVQSKATLVKEDVTTIKERVLIGSRFFCTSSDAIPSAAVFRGNIRTPVGLVDSDASDGTSSSNVVSNHTAVVFQEVQQRLETEGLAGRVQLFMMEDSEWRPGKDARVSKPNPVILAISKRVEPVESAMEKVTTSKIAKRIAVALSMLATFSFSVSSYALNPTFFDAVVNQKSVPALLSCIPLCIGILSVQLFHEAAHYLVAKLRKIKIGRPTLLPSPQVGTFGCITPILSFPTNRSALFDLAFSGPVSGMLISFLMMWGGMYATTHASEVAMSSFPVLPIGLLKSSLLTTIFVSVTAPKLVMLPMAQPIPLHPLFISGFCGLVSSALNLLPVFRLDGGRLISSLFGPRFAGVSSAATLMFMLSLTISGTSGIALTWGLLIVFLQRRTEVPVRDDVTMVDDVRFGAWIAATTAAILTLAPFPGGPGFL</sequence>
<evidence type="ECO:0000259" key="16">
    <source>
        <dbReference type="Pfam" id="PF02163"/>
    </source>
</evidence>
<keyword evidence="15" id="KW-0732">Signal</keyword>
<evidence type="ECO:0000256" key="5">
    <source>
        <dbReference type="ARBA" id="ARBA00022640"/>
    </source>
</evidence>
<dbReference type="Pfam" id="PF02163">
    <property type="entry name" value="Peptidase_M50"/>
    <property type="match status" value="1"/>
</dbReference>
<feature type="domain" description="Peptidase M50" evidence="16">
    <location>
        <begin position="617"/>
        <end position="780"/>
    </location>
</feature>
<name>A0A9N8HJV5_9STRA</name>
<feature type="region of interest" description="Disordered" evidence="13">
    <location>
        <begin position="87"/>
        <end position="109"/>
    </location>
</feature>
<keyword evidence="4" id="KW-0150">Chloroplast</keyword>
<evidence type="ECO:0000256" key="8">
    <source>
        <dbReference type="ARBA" id="ARBA00022801"/>
    </source>
</evidence>
<dbReference type="GO" id="GO:0016020">
    <property type="term" value="C:membrane"/>
    <property type="evidence" value="ECO:0007669"/>
    <property type="project" value="UniProtKB-SubCell"/>
</dbReference>
<dbReference type="PANTHER" id="PTHR31412:SF0">
    <property type="entry name" value="ZINC METALLOPROTEASE EGY1, CHLOROPLASTIC-RELATED"/>
    <property type="match status" value="1"/>
</dbReference>
<evidence type="ECO:0000256" key="1">
    <source>
        <dbReference type="ARBA" id="ARBA00004141"/>
    </source>
</evidence>
<keyword evidence="8" id="KW-0378">Hydrolase</keyword>
<evidence type="ECO:0000256" key="10">
    <source>
        <dbReference type="ARBA" id="ARBA00022989"/>
    </source>
</evidence>
<accession>A0A9N8HJV5</accession>
<dbReference type="GO" id="GO:0008237">
    <property type="term" value="F:metallopeptidase activity"/>
    <property type="evidence" value="ECO:0007669"/>
    <property type="project" value="UniProtKB-KW"/>
</dbReference>
<feature type="chain" id="PRO_5040494898" evidence="15">
    <location>
        <begin position="19"/>
        <end position="861"/>
    </location>
</feature>
<evidence type="ECO:0000256" key="3">
    <source>
        <dbReference type="ARBA" id="ARBA00007931"/>
    </source>
</evidence>
<comment type="subcellular location">
    <subcellularLocation>
        <location evidence="1">Membrane</location>
        <topology evidence="1">Multi-pass membrane protein</topology>
    </subcellularLocation>
    <subcellularLocation>
        <location evidence="2">Plastid</location>
        <location evidence="2">Chloroplast</location>
    </subcellularLocation>
</comment>
<dbReference type="PANTHER" id="PTHR31412">
    <property type="entry name" value="ZINC METALLOPROTEASE EGY1"/>
    <property type="match status" value="1"/>
</dbReference>
<feature type="region of interest" description="Disordered" evidence="13">
    <location>
        <begin position="289"/>
        <end position="330"/>
    </location>
</feature>
<feature type="transmembrane region" description="Helical" evidence="14">
    <location>
        <begin position="712"/>
        <end position="736"/>
    </location>
</feature>
<evidence type="ECO:0000256" key="4">
    <source>
        <dbReference type="ARBA" id="ARBA00022528"/>
    </source>
</evidence>
<feature type="transmembrane region" description="Helical" evidence="14">
    <location>
        <begin position="606"/>
        <end position="627"/>
    </location>
</feature>
<keyword evidence="10 14" id="KW-1133">Transmembrane helix</keyword>
<keyword evidence="17" id="KW-0482">Metalloprotease</keyword>
<dbReference type="CDD" id="cd06160">
    <property type="entry name" value="S2P-M50_like_2"/>
    <property type="match status" value="1"/>
</dbReference>
<feature type="transmembrane region" description="Helical" evidence="14">
    <location>
        <begin position="574"/>
        <end position="594"/>
    </location>
</feature>
<dbReference type="GO" id="GO:0009507">
    <property type="term" value="C:chloroplast"/>
    <property type="evidence" value="ECO:0007669"/>
    <property type="project" value="UniProtKB-SubCell"/>
</dbReference>
<dbReference type="InterPro" id="IPR008915">
    <property type="entry name" value="Peptidase_M50"/>
</dbReference>
<dbReference type="OrthoDB" id="195057at2759"/>
<dbReference type="GO" id="GO:0006508">
    <property type="term" value="P:proteolysis"/>
    <property type="evidence" value="ECO:0007669"/>
    <property type="project" value="UniProtKB-KW"/>
</dbReference>
<evidence type="ECO:0000256" key="7">
    <source>
        <dbReference type="ARBA" id="ARBA00022692"/>
    </source>
</evidence>
<feature type="transmembrane region" description="Helical" evidence="14">
    <location>
        <begin position="837"/>
        <end position="856"/>
    </location>
</feature>
<reference evidence="17" key="1">
    <citation type="submission" date="2020-06" db="EMBL/GenBank/DDBJ databases">
        <authorList>
            <consortium name="Plant Systems Biology data submission"/>
        </authorList>
    </citation>
    <scope>NUCLEOTIDE SEQUENCE</scope>
    <source>
        <strain evidence="17">D6</strain>
    </source>
</reference>
<keyword evidence="18" id="KW-1185">Reference proteome</keyword>
<evidence type="ECO:0000256" key="2">
    <source>
        <dbReference type="ARBA" id="ARBA00004229"/>
    </source>
</evidence>
<feature type="transmembrane region" description="Helical" evidence="14">
    <location>
        <begin position="789"/>
        <end position="817"/>
    </location>
</feature>
<organism evidence="17 18">
    <name type="scientific">Seminavis robusta</name>
    <dbReference type="NCBI Taxonomy" id="568900"/>
    <lineage>
        <taxon>Eukaryota</taxon>
        <taxon>Sar</taxon>
        <taxon>Stramenopiles</taxon>
        <taxon>Ochrophyta</taxon>
        <taxon>Bacillariophyta</taxon>
        <taxon>Bacillariophyceae</taxon>
        <taxon>Bacillariophycidae</taxon>
        <taxon>Naviculales</taxon>
        <taxon>Naviculaceae</taxon>
        <taxon>Seminavis</taxon>
    </lineage>
</organism>
<evidence type="ECO:0000313" key="18">
    <source>
        <dbReference type="Proteomes" id="UP001153069"/>
    </source>
</evidence>
<dbReference type="EMBL" id="CAICTM010000887">
    <property type="protein sequence ID" value="CAB9517898.1"/>
    <property type="molecule type" value="Genomic_DNA"/>
</dbReference>
<evidence type="ECO:0000256" key="11">
    <source>
        <dbReference type="ARBA" id="ARBA00023136"/>
    </source>
</evidence>
<keyword evidence="5" id="KW-0934">Plastid</keyword>
<keyword evidence="9" id="KW-0809">Transit peptide</keyword>
<gene>
    <name evidence="17" type="ORF">SEMRO_889_G216650.1</name>
</gene>
<evidence type="ECO:0000256" key="9">
    <source>
        <dbReference type="ARBA" id="ARBA00022946"/>
    </source>
</evidence>
<feature type="transmembrane region" description="Helical" evidence="14">
    <location>
        <begin position="748"/>
        <end position="769"/>
    </location>
</feature>
<proteinExistence type="inferred from homology"/>
<dbReference type="InterPro" id="IPR044838">
    <property type="entry name" value="EGY1-like"/>
</dbReference>
<keyword evidence="12" id="KW-0175">Coiled coil</keyword>
<feature type="compositionally biased region" description="Polar residues" evidence="13">
    <location>
        <begin position="93"/>
        <end position="109"/>
    </location>
</feature>
<keyword evidence="6" id="KW-0645">Protease</keyword>
<feature type="transmembrane region" description="Helical" evidence="14">
    <location>
        <begin position="672"/>
        <end position="692"/>
    </location>
</feature>
<dbReference type="AlphaFoldDB" id="A0A9N8HJV5"/>
<feature type="compositionally biased region" description="Low complexity" evidence="13">
    <location>
        <begin position="291"/>
        <end position="309"/>
    </location>
</feature>
<feature type="region of interest" description="Disordered" evidence="13">
    <location>
        <begin position="393"/>
        <end position="414"/>
    </location>
</feature>
<feature type="signal peptide" evidence="15">
    <location>
        <begin position="1"/>
        <end position="18"/>
    </location>
</feature>
<dbReference type="Proteomes" id="UP001153069">
    <property type="component" value="Unassembled WGS sequence"/>
</dbReference>
<evidence type="ECO:0000256" key="6">
    <source>
        <dbReference type="ARBA" id="ARBA00022670"/>
    </source>
</evidence>
<protein>
    <submittedName>
        <fullName evidence="17">Probable zinc metalloprotease EGY1, chloroplastic</fullName>
    </submittedName>
</protein>
<evidence type="ECO:0000256" key="14">
    <source>
        <dbReference type="SAM" id="Phobius"/>
    </source>
</evidence>